<evidence type="ECO:0000256" key="9">
    <source>
        <dbReference type="ARBA" id="ARBA00022777"/>
    </source>
</evidence>
<protein>
    <recommendedName>
        <fullName evidence="3">non-specific serine/threonine protein kinase</fullName>
        <ecNumber evidence="3">2.7.11.1</ecNumber>
    </recommendedName>
</protein>
<dbReference type="GO" id="GO:0004674">
    <property type="term" value="F:protein serine/threonine kinase activity"/>
    <property type="evidence" value="ECO:0007669"/>
    <property type="project" value="UniProtKB-KW"/>
</dbReference>
<evidence type="ECO:0000256" key="1">
    <source>
        <dbReference type="ARBA" id="ARBA00004496"/>
    </source>
</evidence>
<dbReference type="FunFam" id="1.10.510.10:FF:000086">
    <property type="entry name" value="Non-specific serine/threonine protein kinase"/>
    <property type="match status" value="1"/>
</dbReference>
<dbReference type="Gene3D" id="3.30.200.20">
    <property type="entry name" value="Phosphorylase Kinase, domain 1"/>
    <property type="match status" value="1"/>
</dbReference>
<comment type="catalytic activity">
    <reaction evidence="12">
        <text>L-seryl-[protein] + ATP = O-phospho-L-seryl-[protein] + ADP + H(+)</text>
        <dbReference type="Rhea" id="RHEA:17989"/>
        <dbReference type="Rhea" id="RHEA-COMP:9863"/>
        <dbReference type="Rhea" id="RHEA-COMP:11604"/>
        <dbReference type="ChEBI" id="CHEBI:15378"/>
        <dbReference type="ChEBI" id="CHEBI:29999"/>
        <dbReference type="ChEBI" id="CHEBI:30616"/>
        <dbReference type="ChEBI" id="CHEBI:83421"/>
        <dbReference type="ChEBI" id="CHEBI:456216"/>
        <dbReference type="EC" id="2.7.11.1"/>
    </reaction>
</comment>
<keyword evidence="5 14" id="KW-0723">Serine/threonine-protein kinase</keyword>
<dbReference type="PROSITE" id="PS00108">
    <property type="entry name" value="PROTEIN_KINASE_ST"/>
    <property type="match status" value="1"/>
</dbReference>
<dbReference type="InterPro" id="IPR011009">
    <property type="entry name" value="Kinase-like_dom_sf"/>
</dbReference>
<dbReference type="SMART" id="SM00220">
    <property type="entry name" value="S_TKc"/>
    <property type="match status" value="1"/>
</dbReference>
<dbReference type="PROSITE" id="PS50011">
    <property type="entry name" value="PROTEIN_KINASE_DOM"/>
    <property type="match status" value="1"/>
</dbReference>
<evidence type="ECO:0000256" key="14">
    <source>
        <dbReference type="RuleBase" id="RU000304"/>
    </source>
</evidence>
<evidence type="ECO:0000256" key="3">
    <source>
        <dbReference type="ARBA" id="ARBA00012513"/>
    </source>
</evidence>
<organism evidence="17">
    <name type="scientific">Lotharella globosa</name>
    <dbReference type="NCBI Taxonomy" id="91324"/>
    <lineage>
        <taxon>Eukaryota</taxon>
        <taxon>Sar</taxon>
        <taxon>Rhizaria</taxon>
        <taxon>Cercozoa</taxon>
        <taxon>Chlorarachniophyceae</taxon>
        <taxon>Lotharella</taxon>
    </lineage>
</organism>
<evidence type="ECO:0000256" key="13">
    <source>
        <dbReference type="PROSITE-ProRule" id="PRU10141"/>
    </source>
</evidence>
<dbReference type="SUPFAM" id="SSF56112">
    <property type="entry name" value="Protein kinase-like (PK-like)"/>
    <property type="match status" value="1"/>
</dbReference>
<keyword evidence="4" id="KW-0963">Cytoplasm</keyword>
<name>A0A7S3YXZ2_9EUKA</name>
<dbReference type="InterPro" id="IPR017441">
    <property type="entry name" value="Protein_kinase_ATP_BS"/>
</dbReference>
<dbReference type="EC" id="2.7.11.1" evidence="3"/>
<dbReference type="GO" id="GO:0035556">
    <property type="term" value="P:intracellular signal transduction"/>
    <property type="evidence" value="ECO:0007669"/>
    <property type="project" value="TreeGrafter"/>
</dbReference>
<dbReference type="PROSITE" id="PS00107">
    <property type="entry name" value="PROTEIN_KINASE_ATP"/>
    <property type="match status" value="1"/>
</dbReference>
<dbReference type="EMBL" id="HBIV01023803">
    <property type="protein sequence ID" value="CAE0665504.1"/>
    <property type="molecule type" value="Transcribed_RNA"/>
</dbReference>
<keyword evidence="6" id="KW-0597">Phosphoprotein</keyword>
<comment type="subcellular location">
    <subcellularLocation>
        <location evidence="1">Cytoplasm</location>
    </subcellularLocation>
</comment>
<proteinExistence type="inferred from homology"/>
<keyword evidence="9" id="KW-0418">Kinase</keyword>
<dbReference type="PANTHER" id="PTHR24356">
    <property type="entry name" value="SERINE/THREONINE-PROTEIN KINASE"/>
    <property type="match status" value="1"/>
</dbReference>
<evidence type="ECO:0000256" key="12">
    <source>
        <dbReference type="ARBA" id="ARBA00048679"/>
    </source>
</evidence>
<evidence type="ECO:0000256" key="11">
    <source>
        <dbReference type="ARBA" id="ARBA00047899"/>
    </source>
</evidence>
<dbReference type="InterPro" id="IPR050236">
    <property type="entry name" value="Ser_Thr_kinase_AGC"/>
</dbReference>
<evidence type="ECO:0000259" key="16">
    <source>
        <dbReference type="PROSITE" id="PS51285"/>
    </source>
</evidence>
<dbReference type="AlphaFoldDB" id="A0A7S3YXZ2"/>
<dbReference type="PROSITE" id="PS51285">
    <property type="entry name" value="AGC_KINASE_CTER"/>
    <property type="match status" value="1"/>
</dbReference>
<evidence type="ECO:0000256" key="7">
    <source>
        <dbReference type="ARBA" id="ARBA00022679"/>
    </source>
</evidence>
<evidence type="ECO:0000256" key="10">
    <source>
        <dbReference type="ARBA" id="ARBA00022840"/>
    </source>
</evidence>
<gene>
    <name evidence="17" type="ORF">LGLO00237_LOCUS17109</name>
</gene>
<feature type="domain" description="Protein kinase" evidence="15">
    <location>
        <begin position="84"/>
        <end position="387"/>
    </location>
</feature>
<dbReference type="Gene3D" id="1.10.510.10">
    <property type="entry name" value="Transferase(Phosphotransferase) domain 1"/>
    <property type="match status" value="1"/>
</dbReference>
<comment type="catalytic activity">
    <reaction evidence="11">
        <text>L-threonyl-[protein] + ATP = O-phospho-L-threonyl-[protein] + ADP + H(+)</text>
        <dbReference type="Rhea" id="RHEA:46608"/>
        <dbReference type="Rhea" id="RHEA-COMP:11060"/>
        <dbReference type="Rhea" id="RHEA-COMP:11605"/>
        <dbReference type="ChEBI" id="CHEBI:15378"/>
        <dbReference type="ChEBI" id="CHEBI:30013"/>
        <dbReference type="ChEBI" id="CHEBI:30616"/>
        <dbReference type="ChEBI" id="CHEBI:61977"/>
        <dbReference type="ChEBI" id="CHEBI:456216"/>
        <dbReference type="EC" id="2.7.11.1"/>
    </reaction>
</comment>
<evidence type="ECO:0000256" key="2">
    <source>
        <dbReference type="ARBA" id="ARBA00009903"/>
    </source>
</evidence>
<accession>A0A7S3YXZ2</accession>
<reference evidence="17" key="1">
    <citation type="submission" date="2021-01" db="EMBL/GenBank/DDBJ databases">
        <authorList>
            <person name="Corre E."/>
            <person name="Pelletier E."/>
            <person name="Niang G."/>
            <person name="Scheremetjew M."/>
            <person name="Finn R."/>
            <person name="Kale V."/>
            <person name="Holt S."/>
            <person name="Cochrane G."/>
            <person name="Meng A."/>
            <person name="Brown T."/>
            <person name="Cohen L."/>
        </authorList>
    </citation>
    <scope>NUCLEOTIDE SEQUENCE</scope>
    <source>
        <strain evidence="17">CCCM811</strain>
    </source>
</reference>
<evidence type="ECO:0000256" key="8">
    <source>
        <dbReference type="ARBA" id="ARBA00022741"/>
    </source>
</evidence>
<sequence length="462" mass="53420">MSSGSVAERLKAKAAKLAGWLKEHKVKIALGGANYEQKLKQLEAMMEEKHLPEEQRKVLREKFEREFGRTDGKSKKKKMHVDDYSTIKIVGRGAFGEVRVVTHPDQREQDGSLKLLAMKMMKKGEMFKKNQIAHIKAEREVLATADNPWIVELYHSWQDSRYLYMVMEFLPGGDLMGLLIKKDILTEAQTRFYMAETALSIRYVHELGYVHRDLKPDNILIDKDGHIRLTDFGLCKSVDTKKFSLYDWATQKNKGELKSGGSKKEETVDHAKAAKTWQTNRRDRKLVYSTVGTPDYIAPEVFNQQGYGQSCDWWSLGVIMYECLVGYPPFYADDPLTTCRNIVNWQNHLVFPAEANLSRHSADMMRKLMTDQNTRVGFSDLKKHPFFARVDWQKLRSQKGPIIPSAKWEENFDQIEEETDYSATSNTMKKYKDKAVSGYTYHRPQKKAQVDAFDLFQNPEES</sequence>
<keyword evidence="8 13" id="KW-0547">Nucleotide-binding</keyword>
<keyword evidence="7" id="KW-0808">Transferase</keyword>
<evidence type="ECO:0000259" key="15">
    <source>
        <dbReference type="PROSITE" id="PS50011"/>
    </source>
</evidence>
<feature type="binding site" evidence="13">
    <location>
        <position position="119"/>
    </location>
    <ligand>
        <name>ATP</name>
        <dbReference type="ChEBI" id="CHEBI:30616"/>
    </ligand>
</feature>
<dbReference type="InterPro" id="IPR008271">
    <property type="entry name" value="Ser/Thr_kinase_AS"/>
</dbReference>
<evidence type="ECO:0000256" key="5">
    <source>
        <dbReference type="ARBA" id="ARBA00022527"/>
    </source>
</evidence>
<dbReference type="GO" id="GO:0071944">
    <property type="term" value="C:cell periphery"/>
    <property type="evidence" value="ECO:0007669"/>
    <property type="project" value="UniProtKB-ARBA"/>
</dbReference>
<dbReference type="GO" id="GO:0005737">
    <property type="term" value="C:cytoplasm"/>
    <property type="evidence" value="ECO:0007669"/>
    <property type="project" value="UniProtKB-SubCell"/>
</dbReference>
<feature type="domain" description="AGC-kinase C-terminal" evidence="16">
    <location>
        <begin position="388"/>
        <end position="451"/>
    </location>
</feature>
<comment type="similarity">
    <text evidence="2">Belongs to the protein kinase superfamily. AGC Ser/Thr protein kinase family.</text>
</comment>
<keyword evidence="10 13" id="KW-0067">ATP-binding</keyword>
<evidence type="ECO:0000256" key="4">
    <source>
        <dbReference type="ARBA" id="ARBA00022490"/>
    </source>
</evidence>
<dbReference type="PANTHER" id="PTHR24356:SF184">
    <property type="entry name" value="SERINE_THREONINE-PROTEIN KINASE TRICORNERED"/>
    <property type="match status" value="1"/>
</dbReference>
<dbReference type="InterPro" id="IPR000961">
    <property type="entry name" value="AGC-kinase_C"/>
</dbReference>
<dbReference type="Pfam" id="PF00069">
    <property type="entry name" value="Pkinase"/>
    <property type="match status" value="2"/>
</dbReference>
<dbReference type="InterPro" id="IPR000719">
    <property type="entry name" value="Prot_kinase_dom"/>
</dbReference>
<evidence type="ECO:0000256" key="6">
    <source>
        <dbReference type="ARBA" id="ARBA00022553"/>
    </source>
</evidence>
<evidence type="ECO:0000313" key="17">
    <source>
        <dbReference type="EMBL" id="CAE0665504.1"/>
    </source>
</evidence>
<dbReference type="GO" id="GO:0005524">
    <property type="term" value="F:ATP binding"/>
    <property type="evidence" value="ECO:0007669"/>
    <property type="project" value="UniProtKB-UniRule"/>
</dbReference>
<dbReference type="FunFam" id="3.30.200.20:FF:000192">
    <property type="entry name" value="Serine/threonine-protein kinase cot-1"/>
    <property type="match status" value="1"/>
</dbReference>
<dbReference type="FunFam" id="1.10.510.10:FF:000057">
    <property type="entry name" value="Non-specific serine/threonine protein kinase"/>
    <property type="match status" value="1"/>
</dbReference>